<evidence type="ECO:0000313" key="3">
    <source>
        <dbReference type="Proteomes" id="UP000824469"/>
    </source>
</evidence>
<dbReference type="Pfam" id="PF01926">
    <property type="entry name" value="MMR_HSR1"/>
    <property type="match status" value="1"/>
</dbReference>
<evidence type="ECO:0000259" key="1">
    <source>
        <dbReference type="Pfam" id="PF01926"/>
    </source>
</evidence>
<gene>
    <name evidence="2" type="ORF">KI387_024026</name>
</gene>
<name>A0AA38G2J3_TAXCH</name>
<reference evidence="2 3" key="1">
    <citation type="journal article" date="2021" name="Nat. Plants">
        <title>The Taxus genome provides insights into paclitaxel biosynthesis.</title>
        <authorList>
            <person name="Xiong X."/>
            <person name="Gou J."/>
            <person name="Liao Q."/>
            <person name="Li Y."/>
            <person name="Zhou Q."/>
            <person name="Bi G."/>
            <person name="Li C."/>
            <person name="Du R."/>
            <person name="Wang X."/>
            <person name="Sun T."/>
            <person name="Guo L."/>
            <person name="Liang H."/>
            <person name="Lu P."/>
            <person name="Wu Y."/>
            <person name="Zhang Z."/>
            <person name="Ro D.K."/>
            <person name="Shang Y."/>
            <person name="Huang S."/>
            <person name="Yan J."/>
        </authorList>
    </citation>
    <scope>NUCLEOTIDE SEQUENCE [LARGE SCALE GENOMIC DNA]</scope>
    <source>
        <strain evidence="2">Ta-2019</strain>
    </source>
</reference>
<evidence type="ECO:0000313" key="2">
    <source>
        <dbReference type="EMBL" id="KAH9315399.1"/>
    </source>
</evidence>
<dbReference type="AlphaFoldDB" id="A0AA38G2J3"/>
<dbReference type="NCBIfam" id="TIGR00231">
    <property type="entry name" value="small_GTP"/>
    <property type="match status" value="1"/>
</dbReference>
<organism evidence="2 3">
    <name type="scientific">Taxus chinensis</name>
    <name type="common">Chinese yew</name>
    <name type="synonym">Taxus wallichiana var. chinensis</name>
    <dbReference type="NCBI Taxonomy" id="29808"/>
    <lineage>
        <taxon>Eukaryota</taxon>
        <taxon>Viridiplantae</taxon>
        <taxon>Streptophyta</taxon>
        <taxon>Embryophyta</taxon>
        <taxon>Tracheophyta</taxon>
        <taxon>Spermatophyta</taxon>
        <taxon>Pinopsida</taxon>
        <taxon>Pinidae</taxon>
        <taxon>Conifers II</taxon>
        <taxon>Cupressales</taxon>
        <taxon>Taxaceae</taxon>
        <taxon>Taxus</taxon>
    </lineage>
</organism>
<dbReference type="Gene3D" id="3.20.20.70">
    <property type="entry name" value="Aldolase class I"/>
    <property type="match status" value="1"/>
</dbReference>
<dbReference type="Gene3D" id="3.40.50.300">
    <property type="entry name" value="P-loop containing nucleotide triphosphate hydrolases"/>
    <property type="match status" value="1"/>
</dbReference>
<dbReference type="GO" id="GO:0005525">
    <property type="term" value="F:GTP binding"/>
    <property type="evidence" value="ECO:0007669"/>
    <property type="project" value="InterPro"/>
</dbReference>
<dbReference type="InterPro" id="IPR006073">
    <property type="entry name" value="GTP-bd"/>
</dbReference>
<dbReference type="InterPro" id="IPR051943">
    <property type="entry name" value="TRAFAC_Dynamin-like_GTPase"/>
</dbReference>
<dbReference type="EMBL" id="JAHRHJ020000005">
    <property type="protein sequence ID" value="KAH9315399.1"/>
    <property type="molecule type" value="Genomic_DNA"/>
</dbReference>
<dbReference type="InterPro" id="IPR013785">
    <property type="entry name" value="Aldolase_TIM"/>
</dbReference>
<sequence>MAHSVFPTALSNRPKPQLFHSFNCIRTTTRRSLAIGLKAAYSQPQKQKSKTIFPGGLKRAEVKLPGLVLRVKASEVLKSERDLKLIDSAVSAGFTIVVVEGGGDGCLQLYEAACAVKARVRGRALLLVAERVDVAAAAGATGIVLSDQGLPAIISRNMMQNSGLESTFLPLVARIVRSAQSAQFASTTEGVDMLMLVIENTEDADILVDTVCQHVTVPVFAMLDSIKVSAVISLTSKLTKAGATGLVISAADVNYFGDDILKKVKQLLSSTHLTAKNTKENGVEAFPWMKMKNDNSRSDLTESMENIKGLDQKVKDVIDEERCFLLKVIKVIREATPQMQEISLLVDAVAQLDKLFLLVIVGEFNSGKSTVINAMLGKRYLKEGVVPTTNEISVLCYSGEGHDEEERSERHPNGYFIQYLPASLLKQMSLVDTPGTNVILQRQQRLTEEFLPRADLVLFVISADRPLTESEVTFLRYIRQWGKKVIFILNKSDIFKDVKELDEAVTFVKDNAQQLLSTEQIILYPVSSRSALEAKIAATTGDGGVDLEILSKDPNWIISGFSALEDFIFDFLDGSSDSGAEKVRLKLETPIGIATTLLAATEKQISAESTKANADLMSLKEYIGKLKQYQQLMENDSFSWRKQVLSVIEAAKYRAENTVESILRVSNVEIAAEYILRGDRLGSMPAISIFETEVVGSAVLDIRKLLGDYWTWLRSENAQQEGWFKGCFEDQWPSLSSANELNIGKDKSLEKQMQARGTEVLEGFN</sequence>
<dbReference type="Proteomes" id="UP000824469">
    <property type="component" value="Unassembled WGS sequence"/>
</dbReference>
<comment type="caution">
    <text evidence="2">The sequence shown here is derived from an EMBL/GenBank/DDBJ whole genome shotgun (WGS) entry which is preliminary data.</text>
</comment>
<dbReference type="PANTHER" id="PTHR43681">
    <property type="entry name" value="TRANSMEMBRANE GTPASE FZO"/>
    <property type="match status" value="1"/>
</dbReference>
<proteinExistence type="predicted"/>
<dbReference type="OMA" id="HFWEDVQ"/>
<dbReference type="CDD" id="cd09912">
    <property type="entry name" value="DLP_2"/>
    <property type="match status" value="1"/>
</dbReference>
<feature type="non-terminal residue" evidence="2">
    <location>
        <position position="1"/>
    </location>
</feature>
<dbReference type="InterPro" id="IPR027417">
    <property type="entry name" value="P-loop_NTPase"/>
</dbReference>
<dbReference type="InterPro" id="IPR005225">
    <property type="entry name" value="Small_GTP-bd"/>
</dbReference>
<protein>
    <recommendedName>
        <fullName evidence="1">G domain-containing protein</fullName>
    </recommendedName>
</protein>
<dbReference type="GO" id="GO:0010027">
    <property type="term" value="P:thylakoid membrane organization"/>
    <property type="evidence" value="ECO:0007669"/>
    <property type="project" value="TreeGrafter"/>
</dbReference>
<dbReference type="FunFam" id="3.40.50.300:FF:001052">
    <property type="entry name" value="Probable transmembrane GTPase FZO-like, chloroplastic"/>
    <property type="match status" value="1"/>
</dbReference>
<feature type="domain" description="G" evidence="1">
    <location>
        <begin position="359"/>
        <end position="491"/>
    </location>
</feature>
<dbReference type="GO" id="GO:0031969">
    <property type="term" value="C:chloroplast membrane"/>
    <property type="evidence" value="ECO:0007669"/>
    <property type="project" value="TreeGrafter"/>
</dbReference>
<keyword evidence="3" id="KW-1185">Reference proteome</keyword>
<dbReference type="SUPFAM" id="SSF52540">
    <property type="entry name" value="P-loop containing nucleoside triphosphate hydrolases"/>
    <property type="match status" value="1"/>
</dbReference>
<dbReference type="PANTHER" id="PTHR43681:SF1">
    <property type="entry name" value="SARCALUMENIN"/>
    <property type="match status" value="1"/>
</dbReference>
<accession>A0AA38G2J3</accession>